<evidence type="ECO:0000313" key="13">
    <source>
        <dbReference type="Proteomes" id="UP000645828"/>
    </source>
</evidence>
<evidence type="ECO:0000256" key="9">
    <source>
        <dbReference type="ARBA" id="ARBA00023136"/>
    </source>
</evidence>
<evidence type="ECO:0000256" key="4">
    <source>
        <dbReference type="ARBA" id="ARBA00022692"/>
    </source>
</evidence>
<comment type="subcellular location">
    <subcellularLocation>
        <location evidence="1">Mitochondrion inner membrane</location>
        <topology evidence="1">Single-pass membrane protein</topology>
    </subcellularLocation>
</comment>
<evidence type="ECO:0000256" key="11">
    <source>
        <dbReference type="ARBA" id="ARBA00041642"/>
    </source>
</evidence>
<dbReference type="EMBL" id="CAJHUB010000653">
    <property type="protein sequence ID" value="CAD7669640.1"/>
    <property type="molecule type" value="Genomic_DNA"/>
</dbReference>
<evidence type="ECO:0000256" key="8">
    <source>
        <dbReference type="ARBA" id="ARBA00023128"/>
    </source>
</evidence>
<proteinExistence type="inferred from homology"/>
<dbReference type="PANTHER" id="PTHR16716:SF0">
    <property type="entry name" value="CYTOCHROME C OXIDASE SUBUNIT 7B, MITOCHONDRIAL"/>
    <property type="match status" value="1"/>
</dbReference>
<evidence type="ECO:0000256" key="2">
    <source>
        <dbReference type="ARBA" id="ARBA00004673"/>
    </source>
</evidence>
<evidence type="ECO:0000256" key="6">
    <source>
        <dbReference type="ARBA" id="ARBA00022946"/>
    </source>
</evidence>
<dbReference type="InterPro" id="IPR008433">
    <property type="entry name" value="Cyt_c_oxidase_suVIIB"/>
</dbReference>
<evidence type="ECO:0000256" key="7">
    <source>
        <dbReference type="ARBA" id="ARBA00022989"/>
    </source>
</evidence>
<name>A0A811XVY9_NYCPR</name>
<keyword evidence="9" id="KW-0472">Membrane</keyword>
<keyword evidence="6" id="KW-0809">Transit peptide</keyword>
<evidence type="ECO:0000313" key="12">
    <source>
        <dbReference type="EMBL" id="CAD7669640.1"/>
    </source>
</evidence>
<keyword evidence="5" id="KW-0999">Mitochondrion inner membrane</keyword>
<evidence type="ECO:0000256" key="5">
    <source>
        <dbReference type="ARBA" id="ARBA00022792"/>
    </source>
</evidence>
<dbReference type="Pfam" id="PF05392">
    <property type="entry name" value="COX7B"/>
    <property type="match status" value="1"/>
</dbReference>
<comment type="caution">
    <text evidence="12">The sequence shown here is derived from an EMBL/GenBank/DDBJ whole genome shotgun (WGS) entry which is preliminary data.</text>
</comment>
<protein>
    <recommendedName>
        <fullName evidence="10">Cytochrome c oxidase subunit 7B, mitochondrial</fullName>
    </recommendedName>
    <alternativeName>
        <fullName evidence="11">Cytochrome c oxidase polypeptide VIIb</fullName>
    </alternativeName>
</protein>
<accession>A0A811XVY9</accession>
<comment type="pathway">
    <text evidence="2">Energy metabolism; oxidative phosphorylation.</text>
</comment>
<dbReference type="GO" id="GO:0006123">
    <property type="term" value="P:mitochondrial electron transport, cytochrome c to oxygen"/>
    <property type="evidence" value="ECO:0007669"/>
    <property type="project" value="InterPro"/>
</dbReference>
<dbReference type="AlphaFoldDB" id="A0A811XVY9"/>
<evidence type="ECO:0000256" key="3">
    <source>
        <dbReference type="ARBA" id="ARBA00007351"/>
    </source>
</evidence>
<dbReference type="FunFam" id="4.10.51.10:FF:000001">
    <property type="entry name" value="Cytochrome c oxidase subunit 7B, mitochondrial"/>
    <property type="match status" value="1"/>
</dbReference>
<reference evidence="12" key="1">
    <citation type="submission" date="2020-12" db="EMBL/GenBank/DDBJ databases">
        <authorList>
            <consortium name="Molecular Ecology Group"/>
        </authorList>
    </citation>
    <scope>NUCLEOTIDE SEQUENCE</scope>
    <source>
        <strain evidence="12">TBG_1078</strain>
    </source>
</reference>
<sequence length="82" mass="9507">MFPWPKQNKTKNALSHLQVQRIQQTIARRRHQKRTPDFHDTYGNAVLAKETIFCVAYTATQTGIEGDLSPVGRVTPKEWRDQ</sequence>
<comment type="similarity">
    <text evidence="3">Belongs to the cytochrome c oxidase VIIb family.</text>
</comment>
<organism evidence="12 13">
    <name type="scientific">Nyctereutes procyonoides</name>
    <name type="common">Raccoon dog</name>
    <name type="synonym">Canis procyonoides</name>
    <dbReference type="NCBI Taxonomy" id="34880"/>
    <lineage>
        <taxon>Eukaryota</taxon>
        <taxon>Metazoa</taxon>
        <taxon>Chordata</taxon>
        <taxon>Craniata</taxon>
        <taxon>Vertebrata</taxon>
        <taxon>Euteleostomi</taxon>
        <taxon>Mammalia</taxon>
        <taxon>Eutheria</taxon>
        <taxon>Laurasiatheria</taxon>
        <taxon>Carnivora</taxon>
        <taxon>Caniformia</taxon>
        <taxon>Canidae</taxon>
        <taxon>Nyctereutes</taxon>
    </lineage>
</organism>
<dbReference type="PANTHER" id="PTHR16716">
    <property type="entry name" value="CYTOCHROME C OXIDASE SUBUNIT 7B, MITOCHONDRIAL"/>
    <property type="match status" value="1"/>
</dbReference>
<dbReference type="GO" id="GO:0045277">
    <property type="term" value="C:respiratory chain complex IV"/>
    <property type="evidence" value="ECO:0007669"/>
    <property type="project" value="TreeGrafter"/>
</dbReference>
<keyword evidence="13" id="KW-1185">Reference proteome</keyword>
<dbReference type="InterPro" id="IPR023272">
    <property type="entry name" value="Cyt_c_oxidase_suVIIB_dom_sf"/>
</dbReference>
<dbReference type="UniPathway" id="UPA00705"/>
<keyword evidence="4" id="KW-0812">Transmembrane</keyword>
<dbReference type="SUPFAM" id="SSF81423">
    <property type="entry name" value="Mitochondrial cytochrome c oxidase subunit VIIb"/>
    <property type="match status" value="1"/>
</dbReference>
<keyword evidence="8" id="KW-0496">Mitochondrion</keyword>
<gene>
    <name evidence="12" type="ORF">NYPRO_LOCUS2434</name>
</gene>
<evidence type="ECO:0000256" key="10">
    <source>
        <dbReference type="ARBA" id="ARBA00040623"/>
    </source>
</evidence>
<dbReference type="Gene3D" id="4.10.51.10">
    <property type="entry name" value="Cytochrome C Oxidase, chain K"/>
    <property type="match status" value="1"/>
</dbReference>
<keyword evidence="7" id="KW-1133">Transmembrane helix</keyword>
<evidence type="ECO:0000256" key="1">
    <source>
        <dbReference type="ARBA" id="ARBA00004434"/>
    </source>
</evidence>
<dbReference type="Proteomes" id="UP000645828">
    <property type="component" value="Unassembled WGS sequence"/>
</dbReference>
<dbReference type="GO" id="GO:0005743">
    <property type="term" value="C:mitochondrial inner membrane"/>
    <property type="evidence" value="ECO:0007669"/>
    <property type="project" value="UniProtKB-SubCell"/>
</dbReference>